<keyword evidence="1" id="KW-0614">Plasmid</keyword>
<evidence type="ECO:0000313" key="1">
    <source>
        <dbReference type="EMBL" id="WRW39173.1"/>
    </source>
</evidence>
<evidence type="ECO:0000313" key="2">
    <source>
        <dbReference type="Proteomes" id="UP001322785"/>
    </source>
</evidence>
<reference evidence="1 2" key="1">
    <citation type="submission" date="2023-12" db="EMBL/GenBank/DDBJ databases">
        <authorList>
            <person name="Menendez E."/>
            <person name="Kaur S."/>
            <person name="Flores-Felix J.D."/>
            <person name="diCenzo G.C."/>
            <person name="Peix A."/>
            <person name="Velazquez E."/>
        </authorList>
    </citation>
    <scope>NUCLEOTIDE SEQUENCE [LARGE SCALE GENOMIC DNA]</scope>
    <source>
        <strain evidence="1 2">CIP 108029</strain>
        <plasmid evidence="1 2">pRinCIP108029d</plasmid>
    </source>
</reference>
<geneLocation type="plasmid" evidence="1 2">
    <name>pRinCIP108029d</name>
</geneLocation>
<name>A0ABZ1DUT2_9HYPH</name>
<dbReference type="RefSeq" id="WP_193445357.1">
    <property type="nucleotide sequence ID" value="NZ_BSOQ01000011.1"/>
</dbReference>
<dbReference type="Proteomes" id="UP001322785">
    <property type="component" value="Plasmid pRinCIP108029d"/>
</dbReference>
<protein>
    <submittedName>
        <fullName evidence="1">Uncharacterized protein</fullName>
    </submittedName>
</protein>
<sequence length="96" mass="10911">MEDNINLIKNVSVPEREEIIIDFARRLETASREALVYGEGRFAVLSANMAEAIRVNADELAREQPETAERVLRQACAMISRFKAAYPHRVLSRSVH</sequence>
<dbReference type="EMBL" id="CP140637">
    <property type="protein sequence ID" value="WRW39173.1"/>
    <property type="molecule type" value="Genomic_DNA"/>
</dbReference>
<accession>A0ABZ1DUT2</accession>
<keyword evidence="2" id="KW-1185">Reference proteome</keyword>
<gene>
    <name evidence="1" type="ORF">U5G49_006222</name>
</gene>
<proteinExistence type="predicted"/>
<organism evidence="1 2">
    <name type="scientific">Rhizobium indigoferae</name>
    <dbReference type="NCBI Taxonomy" id="158891"/>
    <lineage>
        <taxon>Bacteria</taxon>
        <taxon>Pseudomonadati</taxon>
        <taxon>Pseudomonadota</taxon>
        <taxon>Alphaproteobacteria</taxon>
        <taxon>Hyphomicrobiales</taxon>
        <taxon>Rhizobiaceae</taxon>
        <taxon>Rhizobium/Agrobacterium group</taxon>
        <taxon>Rhizobium</taxon>
    </lineage>
</organism>